<organism evidence="2 3">
    <name type="scientific">Methylocystis heyeri</name>
    <dbReference type="NCBI Taxonomy" id="391905"/>
    <lineage>
        <taxon>Bacteria</taxon>
        <taxon>Pseudomonadati</taxon>
        <taxon>Pseudomonadota</taxon>
        <taxon>Alphaproteobacteria</taxon>
        <taxon>Hyphomicrobiales</taxon>
        <taxon>Methylocystaceae</taxon>
        <taxon>Methylocystis</taxon>
    </lineage>
</organism>
<sequence>MKSQQLKFHKPERDQKSLYAAIVGLLIALYGLNMKDEMVGNVVALFGAACAVVSIAYWIFRPRHGLGG</sequence>
<evidence type="ECO:0000256" key="1">
    <source>
        <dbReference type="SAM" id="Phobius"/>
    </source>
</evidence>
<proteinExistence type="predicted"/>
<name>A0A6B8KBC4_9HYPH</name>
<dbReference type="KEGG" id="mhey:H2LOC_004730"/>
<feature type="transmembrane region" description="Helical" evidence="1">
    <location>
        <begin position="38"/>
        <end position="60"/>
    </location>
</feature>
<gene>
    <name evidence="2" type="ORF">H2LOC_004730</name>
</gene>
<reference evidence="2 3" key="1">
    <citation type="submission" date="2019-11" db="EMBL/GenBank/DDBJ databases">
        <title>The genome sequence of Methylocystis heyeri.</title>
        <authorList>
            <person name="Oshkin I.Y."/>
            <person name="Miroshnikov K."/>
            <person name="Dedysh S.N."/>
        </authorList>
    </citation>
    <scope>NUCLEOTIDE SEQUENCE [LARGE SCALE GENOMIC DNA]</scope>
    <source>
        <strain evidence="2 3">H2</strain>
    </source>
</reference>
<keyword evidence="3" id="KW-1185">Reference proteome</keyword>
<keyword evidence="1" id="KW-0472">Membrane</keyword>
<evidence type="ECO:0000313" key="3">
    <source>
        <dbReference type="Proteomes" id="UP000309061"/>
    </source>
</evidence>
<dbReference type="EMBL" id="CP046052">
    <property type="protein sequence ID" value="QGM45049.1"/>
    <property type="molecule type" value="Genomic_DNA"/>
</dbReference>
<evidence type="ECO:0000313" key="2">
    <source>
        <dbReference type="EMBL" id="QGM45049.1"/>
    </source>
</evidence>
<keyword evidence="1" id="KW-1133">Transmembrane helix</keyword>
<feature type="transmembrane region" description="Helical" evidence="1">
    <location>
        <begin position="16"/>
        <end position="32"/>
    </location>
</feature>
<dbReference type="Proteomes" id="UP000309061">
    <property type="component" value="Chromosome"/>
</dbReference>
<dbReference type="AlphaFoldDB" id="A0A6B8KBC4"/>
<protein>
    <submittedName>
        <fullName evidence="2">Uncharacterized protein</fullName>
    </submittedName>
</protein>
<dbReference type="OrthoDB" id="8455627at2"/>
<keyword evidence="1" id="KW-0812">Transmembrane</keyword>
<dbReference type="RefSeq" id="WP_136495339.1">
    <property type="nucleotide sequence ID" value="NZ_CP046052.1"/>
</dbReference>
<accession>A0A6B8KBC4</accession>